<proteinExistence type="predicted"/>
<dbReference type="EMBL" id="ODYU01003361">
    <property type="protein sequence ID" value="SOQ42021.1"/>
    <property type="molecule type" value="Genomic_DNA"/>
</dbReference>
<sequence length="70" mass="7230">MMVEKLTAHLMIVTVSFADLVVASATAGQGVSGSVPGPGKELLGISSFSPIARSKNQLETSVTIMLNLNN</sequence>
<accession>A0A2H1VMH0</accession>
<feature type="chain" id="PRO_5013621645" evidence="1">
    <location>
        <begin position="24"/>
        <end position="70"/>
    </location>
</feature>
<evidence type="ECO:0000256" key="1">
    <source>
        <dbReference type="SAM" id="SignalP"/>
    </source>
</evidence>
<organism evidence="2">
    <name type="scientific">Spodoptera frugiperda</name>
    <name type="common">Fall armyworm</name>
    <dbReference type="NCBI Taxonomy" id="7108"/>
    <lineage>
        <taxon>Eukaryota</taxon>
        <taxon>Metazoa</taxon>
        <taxon>Ecdysozoa</taxon>
        <taxon>Arthropoda</taxon>
        <taxon>Hexapoda</taxon>
        <taxon>Insecta</taxon>
        <taxon>Pterygota</taxon>
        <taxon>Neoptera</taxon>
        <taxon>Endopterygota</taxon>
        <taxon>Lepidoptera</taxon>
        <taxon>Glossata</taxon>
        <taxon>Ditrysia</taxon>
        <taxon>Noctuoidea</taxon>
        <taxon>Noctuidae</taxon>
        <taxon>Amphipyrinae</taxon>
        <taxon>Spodoptera</taxon>
    </lineage>
</organism>
<reference evidence="2" key="1">
    <citation type="submission" date="2016-07" db="EMBL/GenBank/DDBJ databases">
        <authorList>
            <person name="Bretaudeau A."/>
        </authorList>
    </citation>
    <scope>NUCLEOTIDE SEQUENCE</scope>
    <source>
        <strain evidence="2">Rice</strain>
        <tissue evidence="2">Whole body</tissue>
    </source>
</reference>
<name>A0A2H1VMH0_SPOFR</name>
<gene>
    <name evidence="2" type="ORF">SFRICE_014836</name>
</gene>
<evidence type="ECO:0000313" key="2">
    <source>
        <dbReference type="EMBL" id="SOQ42021.1"/>
    </source>
</evidence>
<feature type="signal peptide" evidence="1">
    <location>
        <begin position="1"/>
        <end position="23"/>
    </location>
</feature>
<protein>
    <submittedName>
        <fullName evidence="2">SFRICE_014836</fullName>
    </submittedName>
</protein>
<dbReference type="AlphaFoldDB" id="A0A2H1VMH0"/>
<keyword evidence="1" id="KW-0732">Signal</keyword>